<accession>A0A455SJ92</accession>
<proteinExistence type="predicted"/>
<protein>
    <submittedName>
        <fullName evidence="1">Uncharacterized protein</fullName>
    </submittedName>
</protein>
<dbReference type="EMBL" id="AP019376">
    <property type="protein sequence ID" value="BBH87428.1"/>
    <property type="molecule type" value="Genomic_DNA"/>
</dbReference>
<dbReference type="AlphaFoldDB" id="A0A455SJ92"/>
<reference evidence="1" key="1">
    <citation type="submission" date="2018-12" db="EMBL/GenBank/DDBJ databases">
        <title>Novel natural products biosynthetic potential of the class Ktedonobacteria.</title>
        <authorList>
            <person name="Zheng Y."/>
            <person name="Saitou A."/>
            <person name="Wang C.M."/>
            <person name="Toyoda A."/>
            <person name="Minakuchi Y."/>
            <person name="Sekiguchi Y."/>
            <person name="Ueda K."/>
            <person name="Takano H."/>
            <person name="Sakai Y."/>
            <person name="Yokota A."/>
            <person name="Yabe S."/>
        </authorList>
    </citation>
    <scope>NUCLEOTIDE SEQUENCE</scope>
    <source>
        <strain evidence="1">COM3</strain>
    </source>
</reference>
<sequence>MSGTTIDPLPIPGAFSACPTSTETERSLRFSRTGTVEMVMRGQGFNGRARGRFSIQTLTRTSALIYLFNVKIYDLADTTYSNPMRTLPSRNVTVSREGGAFAFEKPGQPETEDQSCLLYRARYRFDVDPLSLLGDNAEATSGPCYYQLDTQEELPRNVLADMGITVEK</sequence>
<name>A0A455SJ92_9CHLR</name>
<gene>
    <name evidence="1" type="ORF">KTC_21790</name>
</gene>
<evidence type="ECO:0000313" key="1">
    <source>
        <dbReference type="EMBL" id="BBH87428.1"/>
    </source>
</evidence>
<organism evidence="1">
    <name type="scientific">Thermosporothrix sp. COM3</name>
    <dbReference type="NCBI Taxonomy" id="2490863"/>
    <lineage>
        <taxon>Bacteria</taxon>
        <taxon>Bacillati</taxon>
        <taxon>Chloroflexota</taxon>
        <taxon>Ktedonobacteria</taxon>
        <taxon>Ktedonobacterales</taxon>
        <taxon>Thermosporotrichaceae</taxon>
        <taxon>Thermosporothrix</taxon>
    </lineage>
</organism>